<dbReference type="RefSeq" id="WP_105216858.1">
    <property type="nucleotide sequence ID" value="NZ_CP027062.1"/>
</dbReference>
<reference evidence="1 2" key="1">
    <citation type="submission" date="2018-02" db="EMBL/GenBank/DDBJ databases">
        <title>Genomic analysis of the strain RR4-38 isolated from a seawater recirculating aquaculture system.</title>
        <authorList>
            <person name="Kim Y.-S."/>
            <person name="Jang Y.H."/>
            <person name="Kim K.-H."/>
        </authorList>
    </citation>
    <scope>NUCLEOTIDE SEQUENCE [LARGE SCALE GENOMIC DNA]</scope>
    <source>
        <strain evidence="1 2">RR4-38</strain>
    </source>
</reference>
<proteinExistence type="predicted"/>
<protein>
    <submittedName>
        <fullName evidence="1">Uncharacterized protein</fullName>
    </submittedName>
</protein>
<dbReference type="OrthoDB" id="282517at2"/>
<accession>A0A2S0HYB3</accession>
<organism evidence="1 2">
    <name type="scientific">Pukyongia salina</name>
    <dbReference type="NCBI Taxonomy" id="2094025"/>
    <lineage>
        <taxon>Bacteria</taxon>
        <taxon>Pseudomonadati</taxon>
        <taxon>Bacteroidota</taxon>
        <taxon>Flavobacteriia</taxon>
        <taxon>Flavobacteriales</taxon>
        <taxon>Flavobacteriaceae</taxon>
        <taxon>Pukyongia</taxon>
    </lineage>
</organism>
<name>A0A2S0HYB3_9FLAO</name>
<dbReference type="EMBL" id="CP027062">
    <property type="protein sequence ID" value="AVI51618.1"/>
    <property type="molecule type" value="Genomic_DNA"/>
</dbReference>
<evidence type="ECO:0000313" key="2">
    <source>
        <dbReference type="Proteomes" id="UP000238442"/>
    </source>
</evidence>
<sequence length="137" mass="16327">MEPHYQFSDAAFEKQFKHGLLHPSYFTHEAHLRLAWIHITKYGLENAIENITSQLEAFTKLNNEETKYNKTVTIAAIRAVFHFILKSKSDNFRDFIDEFPRLLFEFRDLLGYHYAFNIFDSEEARTTYLEPDLQPFD</sequence>
<dbReference type="KEGG" id="aue:C5O00_10775"/>
<evidence type="ECO:0000313" key="1">
    <source>
        <dbReference type="EMBL" id="AVI51618.1"/>
    </source>
</evidence>
<keyword evidence="2" id="KW-1185">Reference proteome</keyword>
<gene>
    <name evidence="1" type="ORF">C5O00_10775</name>
</gene>
<dbReference type="Proteomes" id="UP000238442">
    <property type="component" value="Chromosome"/>
</dbReference>
<dbReference type="AlphaFoldDB" id="A0A2S0HYB3"/>